<name>A0A3T1DFD0_9BACL</name>
<dbReference type="InterPro" id="IPR003959">
    <property type="entry name" value="ATPase_AAA_core"/>
</dbReference>
<feature type="domain" description="ATPase AAA-type core" evidence="1">
    <location>
        <begin position="42"/>
        <end position="324"/>
    </location>
</feature>
<dbReference type="Pfam" id="PF13304">
    <property type="entry name" value="AAA_21"/>
    <property type="match status" value="1"/>
</dbReference>
<protein>
    <recommendedName>
        <fullName evidence="1">ATPase AAA-type core domain-containing protein</fullName>
    </recommendedName>
</protein>
<dbReference type="PANTHER" id="PTHR40396">
    <property type="entry name" value="ATPASE-LIKE PROTEIN"/>
    <property type="match status" value="1"/>
</dbReference>
<gene>
    <name evidence="2" type="ORF">KCTCHS21_61430</name>
</gene>
<keyword evidence="3" id="KW-1185">Reference proteome</keyword>
<dbReference type="GO" id="GO:0016887">
    <property type="term" value="F:ATP hydrolysis activity"/>
    <property type="evidence" value="ECO:0007669"/>
    <property type="project" value="InterPro"/>
</dbReference>
<dbReference type="OrthoDB" id="9809324at2"/>
<sequence length="381" mass="43708">MLRRITMNNFRSFKTKTTVDLTATGYKVLSNTNVYNNTVKGTFFVGANASGKTNTIIALKVLFDLLFAERKVNVGMQRCLFSSEASFSLEYEFEFSNTAIKYYIEYTADKKSFVETLSIQDEVVLNRIGQSAKSEITENKLYDDIDANTLLLREIYFNTKFRNQDVLKEWFDFLMNSVYMDGYRETIFSPGKLDLDIEEYLESQGADEINSFFKQFNFNQRIEYSNSSSGNITKIESLEEKDIFFKREGVGEPIPFPLESLGNQKLLRLLPAFFHVVKNGGMLIVDEFSSGLHNFLEELLIKYFMKNSKNSQLFIVSHSTNLLSNTLLRPDQIYAVSFNGIEGSTLKRFSTEQPRVAQNLEKMYTSGVFGGIPDYRDDAVD</sequence>
<dbReference type="Gene3D" id="3.40.50.300">
    <property type="entry name" value="P-loop containing nucleotide triphosphate hydrolases"/>
    <property type="match status" value="1"/>
</dbReference>
<evidence type="ECO:0000313" key="3">
    <source>
        <dbReference type="Proteomes" id="UP000289856"/>
    </source>
</evidence>
<dbReference type="InterPro" id="IPR027417">
    <property type="entry name" value="P-loop_NTPase"/>
</dbReference>
<dbReference type="EMBL" id="AP019400">
    <property type="protein sequence ID" value="BBI36744.1"/>
    <property type="molecule type" value="Genomic_DNA"/>
</dbReference>
<reference evidence="2 3" key="1">
    <citation type="submission" date="2019-01" db="EMBL/GenBank/DDBJ databases">
        <title>Complete genome sequence of Cohnella hallensis HS21 isolated from Korean fir (Abies koreana) rhizospheric soil.</title>
        <authorList>
            <person name="Jiang L."/>
            <person name="Kang S.W."/>
            <person name="Kim S."/>
            <person name="Jung J."/>
            <person name="Kim C.Y."/>
            <person name="Kim D.H."/>
            <person name="Kim S.W."/>
            <person name="Lee J."/>
        </authorList>
    </citation>
    <scope>NUCLEOTIDE SEQUENCE [LARGE SCALE GENOMIC DNA]</scope>
    <source>
        <strain evidence="2 3">HS21</strain>
    </source>
</reference>
<dbReference type="GO" id="GO:0005524">
    <property type="term" value="F:ATP binding"/>
    <property type="evidence" value="ECO:0007669"/>
    <property type="project" value="InterPro"/>
</dbReference>
<dbReference type="KEGG" id="cohn:KCTCHS21_61430"/>
<proteinExistence type="predicted"/>
<organism evidence="2 3">
    <name type="scientific">Cohnella abietis</name>
    <dbReference type="NCBI Taxonomy" id="2507935"/>
    <lineage>
        <taxon>Bacteria</taxon>
        <taxon>Bacillati</taxon>
        <taxon>Bacillota</taxon>
        <taxon>Bacilli</taxon>
        <taxon>Bacillales</taxon>
        <taxon>Paenibacillaceae</taxon>
        <taxon>Cohnella</taxon>
    </lineage>
</organism>
<dbReference type="SUPFAM" id="SSF52540">
    <property type="entry name" value="P-loop containing nucleoside triphosphate hydrolases"/>
    <property type="match status" value="1"/>
</dbReference>
<accession>A0A3T1DFD0</accession>
<dbReference type="PANTHER" id="PTHR40396:SF1">
    <property type="entry name" value="ATPASE AAA-TYPE CORE DOMAIN-CONTAINING PROTEIN"/>
    <property type="match status" value="1"/>
</dbReference>
<dbReference type="AlphaFoldDB" id="A0A3T1DFD0"/>
<dbReference type="Proteomes" id="UP000289856">
    <property type="component" value="Chromosome"/>
</dbReference>
<evidence type="ECO:0000313" key="2">
    <source>
        <dbReference type="EMBL" id="BBI36744.1"/>
    </source>
</evidence>
<evidence type="ECO:0000259" key="1">
    <source>
        <dbReference type="Pfam" id="PF13304"/>
    </source>
</evidence>